<accession>A0A1V4ETZ2</accession>
<feature type="transmembrane region" description="Helical" evidence="1">
    <location>
        <begin position="119"/>
        <end position="146"/>
    </location>
</feature>
<gene>
    <name evidence="2" type="ORF">B2M26_07355</name>
</gene>
<keyword evidence="1" id="KW-0812">Transmembrane</keyword>
<dbReference type="Proteomes" id="UP000190229">
    <property type="component" value="Unassembled WGS sequence"/>
</dbReference>
<feature type="transmembrane region" description="Helical" evidence="1">
    <location>
        <begin position="34"/>
        <end position="51"/>
    </location>
</feature>
<evidence type="ECO:0000256" key="1">
    <source>
        <dbReference type="SAM" id="Phobius"/>
    </source>
</evidence>
<evidence type="ECO:0000313" key="2">
    <source>
        <dbReference type="EMBL" id="OPG16300.1"/>
    </source>
</evidence>
<dbReference type="EMBL" id="MWPS01000018">
    <property type="protein sequence ID" value="OPG16300.1"/>
    <property type="molecule type" value="Genomic_DNA"/>
</dbReference>
<organism evidence="2 3">
    <name type="scientific">Ferroacidibacillus organovorans</name>
    <dbReference type="NCBI Taxonomy" id="1765683"/>
    <lineage>
        <taxon>Bacteria</taxon>
        <taxon>Bacillati</taxon>
        <taxon>Bacillota</taxon>
        <taxon>Bacilli</taxon>
        <taxon>Bacillales</taxon>
        <taxon>Alicyclobacillaceae</taxon>
        <taxon>Ferroacidibacillus</taxon>
    </lineage>
</organism>
<name>A0A1V4ETZ2_9BACL</name>
<feature type="transmembrane region" description="Helical" evidence="1">
    <location>
        <begin position="7"/>
        <end position="28"/>
    </location>
</feature>
<comment type="caution">
    <text evidence="2">The sequence shown here is derived from an EMBL/GenBank/DDBJ whole genome shotgun (WGS) entry which is preliminary data.</text>
</comment>
<dbReference type="AlphaFoldDB" id="A0A1V4ETZ2"/>
<keyword evidence="1" id="KW-0472">Membrane</keyword>
<reference evidence="2 3" key="1">
    <citation type="submission" date="2017-02" db="EMBL/GenBank/DDBJ databases">
        <title>Draft genome of Acidibacillus ferrooxidans Huett2.</title>
        <authorList>
            <person name="Schopf S."/>
        </authorList>
    </citation>
    <scope>NUCLEOTIDE SEQUENCE [LARGE SCALE GENOMIC DNA]</scope>
    <source>
        <strain evidence="2 3">Huett2</strain>
    </source>
</reference>
<keyword evidence="3" id="KW-1185">Reference proteome</keyword>
<feature type="transmembrane region" description="Helical" evidence="1">
    <location>
        <begin position="167"/>
        <end position="184"/>
    </location>
</feature>
<protein>
    <submittedName>
        <fullName evidence="2">Uncharacterized protein</fullName>
    </submittedName>
</protein>
<sequence length="208" mass="23510">MPLWAKGLLVIFGVSAVATVLNMANIFAIDRGTLVGVLALQTGFAAYFVSVSKQDHVERLIPVVRQIFAEVASDENELKNFVESTSFVTLQLPQRLAVYVLMIDILMCPFILLRSDFFVVWIITMTFLCMGWLLVAAILLRVELYAKWLSVQMTKIRDFLEKHGQDVLILLLFLGLFFAAVNWLKKQGESEANDPRQEQLPEPQTSIS</sequence>
<keyword evidence="1" id="KW-1133">Transmembrane helix</keyword>
<proteinExistence type="predicted"/>
<feature type="transmembrane region" description="Helical" evidence="1">
    <location>
        <begin position="96"/>
        <end position="113"/>
    </location>
</feature>
<evidence type="ECO:0000313" key="3">
    <source>
        <dbReference type="Proteomes" id="UP000190229"/>
    </source>
</evidence>